<keyword evidence="2" id="KW-1185">Reference proteome</keyword>
<dbReference type="KEGG" id="pvo:PVOR_25413"/>
<dbReference type="Proteomes" id="UP000003094">
    <property type="component" value="Unassembled WGS sequence"/>
</dbReference>
<protein>
    <submittedName>
        <fullName evidence="1">Uncharacterized protein</fullName>
    </submittedName>
</protein>
<comment type="caution">
    <text evidence="1">The sequence shown here is derived from an EMBL/GenBank/DDBJ whole genome shotgun (WGS) entry which is preliminary data.</text>
</comment>
<dbReference type="AlphaFoldDB" id="A0A2R9SPS2"/>
<accession>A0A2R9SPS2</accession>
<proteinExistence type="predicted"/>
<gene>
    <name evidence="1" type="ORF">PVOR_25413</name>
</gene>
<reference evidence="1 2" key="1">
    <citation type="journal article" date="2010" name="BMC Genomics">
        <title>Genome sequence of the pattern forming Paenibacillus vortex bacterium reveals potential for thriving in complex environments.</title>
        <authorList>
            <person name="Sirota-Madi A."/>
            <person name="Olender T."/>
            <person name="Helman Y."/>
            <person name="Ingham C."/>
            <person name="Brainis I."/>
            <person name="Roth D."/>
            <person name="Hagi E."/>
            <person name="Brodsky L."/>
            <person name="Leshkowitz D."/>
            <person name="Galatenko V."/>
            <person name="Nikolaev V."/>
            <person name="Mugasimangalam R.C."/>
            <person name="Bransburg-Zabary S."/>
            <person name="Gutnick D.L."/>
            <person name="Lancet D."/>
            <person name="Ben-Jacob E."/>
        </authorList>
    </citation>
    <scope>NUCLEOTIDE SEQUENCE [LARGE SCALE GENOMIC DNA]</scope>
    <source>
        <strain evidence="1 2">V453</strain>
    </source>
</reference>
<evidence type="ECO:0000313" key="1">
    <source>
        <dbReference type="EMBL" id="EFU39358.1"/>
    </source>
</evidence>
<sequence>MKTHKSKILAALTVCHGIYKKAVFVLNGQPVKIHFLTMDEYREMVDNLTPARTHEWAGMLKKVDERKPIYYCIWTVQVTEYHLITNKIQELIDAVITEHVATFEMDIPSIEIRGQQEAN</sequence>
<dbReference type="EMBL" id="ADHJ01000041">
    <property type="protein sequence ID" value="EFU39358.1"/>
    <property type="molecule type" value="Genomic_DNA"/>
</dbReference>
<dbReference type="RefSeq" id="WP_006211834.1">
    <property type="nucleotide sequence ID" value="NZ_ADHJ01000041.1"/>
</dbReference>
<name>A0A2R9SPS2_9BACL</name>
<evidence type="ECO:0000313" key="2">
    <source>
        <dbReference type="Proteomes" id="UP000003094"/>
    </source>
</evidence>
<organism evidence="1 2">
    <name type="scientific">Paenibacillus vortex V453</name>
    <dbReference type="NCBI Taxonomy" id="715225"/>
    <lineage>
        <taxon>Bacteria</taxon>
        <taxon>Bacillati</taxon>
        <taxon>Bacillota</taxon>
        <taxon>Bacilli</taxon>
        <taxon>Bacillales</taxon>
        <taxon>Paenibacillaceae</taxon>
        <taxon>Paenibacillus</taxon>
    </lineage>
</organism>